<evidence type="ECO:0000256" key="2">
    <source>
        <dbReference type="ARBA" id="ARBA00022771"/>
    </source>
</evidence>
<gene>
    <name evidence="6" type="ORF">L1049_000123</name>
</gene>
<evidence type="ECO:0000313" key="6">
    <source>
        <dbReference type="EMBL" id="KAK9268374.1"/>
    </source>
</evidence>
<comment type="caution">
    <text evidence="6">The sequence shown here is derived from an EMBL/GenBank/DDBJ whole genome shotgun (WGS) entry which is preliminary data.</text>
</comment>
<evidence type="ECO:0000256" key="4">
    <source>
        <dbReference type="PROSITE-ProRule" id="PRU00325"/>
    </source>
</evidence>
<protein>
    <recommendedName>
        <fullName evidence="5">SWIM-type domain-containing protein</fullName>
    </recommendedName>
</protein>
<keyword evidence="2 4" id="KW-0863">Zinc-finger</keyword>
<keyword evidence="1" id="KW-0479">Metal-binding</keyword>
<dbReference type="Pfam" id="PF10551">
    <property type="entry name" value="MULE"/>
    <property type="match status" value="1"/>
</dbReference>
<organism evidence="6 7">
    <name type="scientific">Liquidambar formosana</name>
    <name type="common">Formosan gum</name>
    <dbReference type="NCBI Taxonomy" id="63359"/>
    <lineage>
        <taxon>Eukaryota</taxon>
        <taxon>Viridiplantae</taxon>
        <taxon>Streptophyta</taxon>
        <taxon>Embryophyta</taxon>
        <taxon>Tracheophyta</taxon>
        <taxon>Spermatophyta</taxon>
        <taxon>Magnoliopsida</taxon>
        <taxon>eudicotyledons</taxon>
        <taxon>Gunneridae</taxon>
        <taxon>Pentapetalae</taxon>
        <taxon>Saxifragales</taxon>
        <taxon>Altingiaceae</taxon>
        <taxon>Liquidambar</taxon>
    </lineage>
</organism>
<dbReference type="InterPro" id="IPR007527">
    <property type="entry name" value="Znf_SWIM"/>
</dbReference>
<dbReference type="Pfam" id="PF04434">
    <property type="entry name" value="SWIM"/>
    <property type="match status" value="1"/>
</dbReference>
<accession>A0AAP0NBS4</accession>
<evidence type="ECO:0000313" key="7">
    <source>
        <dbReference type="Proteomes" id="UP001415857"/>
    </source>
</evidence>
<dbReference type="PANTHER" id="PTHR31973:SF166">
    <property type="entry name" value="OS10G0104700 PROTEIN"/>
    <property type="match status" value="1"/>
</dbReference>
<dbReference type="InterPro" id="IPR018289">
    <property type="entry name" value="MULE_transposase_dom"/>
</dbReference>
<evidence type="ECO:0000256" key="1">
    <source>
        <dbReference type="ARBA" id="ARBA00022723"/>
    </source>
</evidence>
<evidence type="ECO:0000259" key="5">
    <source>
        <dbReference type="PROSITE" id="PS50966"/>
    </source>
</evidence>
<sequence>MLFVDGTFLKSRYKGQLLAATAKDGNQGLFPLAFAVVDAESEDNWRWFFENLREIVGDARQITFISDRNNGLRSALPRVFPTAYYAYCLHHLKMNLQDKGRNKCNFFLMTVLSNAGRTHTSKGKRYGEMCSNVAESFNAWIKEARFLPITNMVDLIRSQIMALMCNRRLEANSWNTVLYSKMDEELGEELDKGITWRVSMSSDSVFEVHSYPSVTVDILNCTCTCYQWQINGFPCSHAAVTIQASGGDINDYVEDYFYTSSFREAYSQPIHPISIALKVGVSEENFEFVLPPTQDGLWVDQRIGGYLLEERR</sequence>
<dbReference type="Proteomes" id="UP001415857">
    <property type="component" value="Unassembled WGS sequence"/>
</dbReference>
<proteinExistence type="predicted"/>
<keyword evidence="3" id="KW-0862">Zinc</keyword>
<dbReference type="EMBL" id="JBBPBK010000015">
    <property type="protein sequence ID" value="KAK9268374.1"/>
    <property type="molecule type" value="Genomic_DNA"/>
</dbReference>
<evidence type="ECO:0000256" key="3">
    <source>
        <dbReference type="ARBA" id="ARBA00022833"/>
    </source>
</evidence>
<dbReference type="AlphaFoldDB" id="A0AAP0NBS4"/>
<dbReference type="PROSITE" id="PS50966">
    <property type="entry name" value="ZF_SWIM"/>
    <property type="match status" value="1"/>
</dbReference>
<name>A0AAP0NBS4_LIQFO</name>
<dbReference type="PANTHER" id="PTHR31973">
    <property type="entry name" value="POLYPROTEIN, PUTATIVE-RELATED"/>
    <property type="match status" value="1"/>
</dbReference>
<dbReference type="GO" id="GO:0008270">
    <property type="term" value="F:zinc ion binding"/>
    <property type="evidence" value="ECO:0007669"/>
    <property type="project" value="UniProtKB-KW"/>
</dbReference>
<dbReference type="InterPro" id="IPR006564">
    <property type="entry name" value="Znf_PMZ"/>
</dbReference>
<feature type="domain" description="SWIM-type" evidence="5">
    <location>
        <begin position="214"/>
        <end position="246"/>
    </location>
</feature>
<keyword evidence="7" id="KW-1185">Reference proteome</keyword>
<reference evidence="6 7" key="1">
    <citation type="journal article" date="2024" name="Plant J.">
        <title>Genome sequences and population genomics reveal climatic adaptation and genomic divergence between two closely related sweetgum species.</title>
        <authorList>
            <person name="Xu W.Q."/>
            <person name="Ren C.Q."/>
            <person name="Zhang X.Y."/>
            <person name="Comes H.P."/>
            <person name="Liu X.H."/>
            <person name="Li Y.G."/>
            <person name="Kettle C.J."/>
            <person name="Jalonen R."/>
            <person name="Gaisberger H."/>
            <person name="Ma Y.Z."/>
            <person name="Qiu Y.X."/>
        </authorList>
    </citation>
    <scope>NUCLEOTIDE SEQUENCE [LARGE SCALE GENOMIC DNA]</scope>
    <source>
        <strain evidence="6">Hangzhou</strain>
    </source>
</reference>
<dbReference type="SMART" id="SM00575">
    <property type="entry name" value="ZnF_PMZ"/>
    <property type="match status" value="1"/>
</dbReference>